<evidence type="ECO:0000313" key="20">
    <source>
        <dbReference type="EMBL" id="TWI99270.1"/>
    </source>
</evidence>
<dbReference type="EC" id="2.7.10.2" evidence="4"/>
<dbReference type="GO" id="GO:0042802">
    <property type="term" value="F:identical protein binding"/>
    <property type="evidence" value="ECO:0007669"/>
    <property type="project" value="UniProtKB-ARBA"/>
</dbReference>
<evidence type="ECO:0000256" key="3">
    <source>
        <dbReference type="ARBA" id="ARBA00008883"/>
    </source>
</evidence>
<dbReference type="FunFam" id="3.40.50.300:FF:000527">
    <property type="entry name" value="Tyrosine-protein kinase etk"/>
    <property type="match status" value="1"/>
</dbReference>
<organism evidence="20 21">
    <name type="scientific">Mucilaginibacter frigoritolerans</name>
    <dbReference type="NCBI Taxonomy" id="652788"/>
    <lineage>
        <taxon>Bacteria</taxon>
        <taxon>Pseudomonadati</taxon>
        <taxon>Bacteroidota</taxon>
        <taxon>Sphingobacteriia</taxon>
        <taxon>Sphingobacteriales</taxon>
        <taxon>Sphingobacteriaceae</taxon>
        <taxon>Mucilaginibacter</taxon>
    </lineage>
</organism>
<keyword evidence="14" id="KW-0829">Tyrosine-protein kinase</keyword>
<keyword evidence="9" id="KW-0547">Nucleotide-binding</keyword>
<evidence type="ECO:0000256" key="7">
    <source>
        <dbReference type="ARBA" id="ARBA00022679"/>
    </source>
</evidence>
<dbReference type="NCBIfam" id="TIGR01007">
    <property type="entry name" value="eps_fam"/>
    <property type="match status" value="1"/>
</dbReference>
<dbReference type="EMBL" id="VLLI01000007">
    <property type="protein sequence ID" value="TWI99270.1"/>
    <property type="molecule type" value="Genomic_DNA"/>
</dbReference>
<evidence type="ECO:0000256" key="8">
    <source>
        <dbReference type="ARBA" id="ARBA00022692"/>
    </source>
</evidence>
<dbReference type="PANTHER" id="PTHR32309">
    <property type="entry name" value="TYROSINE-PROTEIN KINASE"/>
    <property type="match status" value="1"/>
</dbReference>
<dbReference type="AlphaFoldDB" id="A0A562U2F3"/>
<keyword evidence="6" id="KW-0997">Cell inner membrane</keyword>
<comment type="similarity">
    <text evidence="2">Belongs to the CpsD/CapB family.</text>
</comment>
<evidence type="ECO:0000256" key="2">
    <source>
        <dbReference type="ARBA" id="ARBA00007316"/>
    </source>
</evidence>
<dbReference type="InterPro" id="IPR027417">
    <property type="entry name" value="P-loop_NTPase"/>
</dbReference>
<keyword evidence="8 16" id="KW-0812">Transmembrane</keyword>
<dbReference type="InterPro" id="IPR050445">
    <property type="entry name" value="Bact_polysacc_biosynth/exp"/>
</dbReference>
<comment type="similarity">
    <text evidence="3">Belongs to the etk/wzc family.</text>
</comment>
<comment type="catalytic activity">
    <reaction evidence="15">
        <text>L-tyrosyl-[protein] + ATP = O-phospho-L-tyrosyl-[protein] + ADP + H(+)</text>
        <dbReference type="Rhea" id="RHEA:10596"/>
        <dbReference type="Rhea" id="RHEA-COMP:10136"/>
        <dbReference type="Rhea" id="RHEA-COMP:20101"/>
        <dbReference type="ChEBI" id="CHEBI:15378"/>
        <dbReference type="ChEBI" id="CHEBI:30616"/>
        <dbReference type="ChEBI" id="CHEBI:46858"/>
        <dbReference type="ChEBI" id="CHEBI:61978"/>
        <dbReference type="ChEBI" id="CHEBI:456216"/>
        <dbReference type="EC" id="2.7.10.2"/>
    </reaction>
</comment>
<keyword evidence="12 16" id="KW-1133">Transmembrane helix</keyword>
<dbReference type="PANTHER" id="PTHR32309:SF13">
    <property type="entry name" value="FERRIC ENTEROBACTIN TRANSPORT PROTEIN FEPE"/>
    <property type="match status" value="1"/>
</dbReference>
<keyword evidence="10" id="KW-0418">Kinase</keyword>
<feature type="transmembrane region" description="Helical" evidence="16">
    <location>
        <begin position="29"/>
        <end position="49"/>
    </location>
</feature>
<evidence type="ECO:0000313" key="21">
    <source>
        <dbReference type="Proteomes" id="UP000317010"/>
    </source>
</evidence>
<dbReference type="InterPro" id="IPR032807">
    <property type="entry name" value="GNVR"/>
</dbReference>
<keyword evidence="21" id="KW-1185">Reference proteome</keyword>
<evidence type="ECO:0000256" key="4">
    <source>
        <dbReference type="ARBA" id="ARBA00011903"/>
    </source>
</evidence>
<dbReference type="Proteomes" id="UP000317010">
    <property type="component" value="Unassembled WGS sequence"/>
</dbReference>
<comment type="caution">
    <text evidence="20">The sequence shown here is derived from an EMBL/GenBank/DDBJ whole genome shotgun (WGS) entry which is preliminary data.</text>
</comment>
<dbReference type="InterPro" id="IPR005702">
    <property type="entry name" value="Wzc-like_C"/>
</dbReference>
<protein>
    <recommendedName>
        <fullName evidence="4">non-specific protein-tyrosine kinase</fullName>
        <ecNumber evidence="4">2.7.10.2</ecNumber>
    </recommendedName>
</protein>
<keyword evidence="11" id="KW-0067">ATP-binding</keyword>
<evidence type="ECO:0000256" key="6">
    <source>
        <dbReference type="ARBA" id="ARBA00022519"/>
    </source>
</evidence>
<dbReference type="Pfam" id="PF02706">
    <property type="entry name" value="Wzz"/>
    <property type="match status" value="1"/>
</dbReference>
<accession>A0A562U2F3</accession>
<name>A0A562U2F3_9SPHI</name>
<dbReference type="CDD" id="cd05387">
    <property type="entry name" value="BY-kinase"/>
    <property type="match status" value="1"/>
</dbReference>
<evidence type="ECO:0000256" key="11">
    <source>
        <dbReference type="ARBA" id="ARBA00022840"/>
    </source>
</evidence>
<keyword evidence="5" id="KW-1003">Cell membrane</keyword>
<dbReference type="InterPro" id="IPR003856">
    <property type="entry name" value="LPS_length_determ_N"/>
</dbReference>
<feature type="domain" description="Polysaccharide chain length determinant N-terminal" evidence="17">
    <location>
        <begin position="14"/>
        <end position="107"/>
    </location>
</feature>
<evidence type="ECO:0000256" key="13">
    <source>
        <dbReference type="ARBA" id="ARBA00023136"/>
    </source>
</evidence>
<proteinExistence type="inferred from homology"/>
<evidence type="ECO:0000256" key="10">
    <source>
        <dbReference type="ARBA" id="ARBA00022777"/>
    </source>
</evidence>
<keyword evidence="7" id="KW-0808">Transferase</keyword>
<evidence type="ECO:0000256" key="15">
    <source>
        <dbReference type="ARBA" id="ARBA00051245"/>
    </source>
</evidence>
<dbReference type="GO" id="GO:0004715">
    <property type="term" value="F:non-membrane spanning protein tyrosine kinase activity"/>
    <property type="evidence" value="ECO:0007669"/>
    <property type="project" value="UniProtKB-EC"/>
</dbReference>
<evidence type="ECO:0000256" key="12">
    <source>
        <dbReference type="ARBA" id="ARBA00022989"/>
    </source>
</evidence>
<evidence type="ECO:0000259" key="18">
    <source>
        <dbReference type="Pfam" id="PF13614"/>
    </source>
</evidence>
<dbReference type="Pfam" id="PF13807">
    <property type="entry name" value="GNVR"/>
    <property type="match status" value="1"/>
</dbReference>
<dbReference type="RefSeq" id="WP_144913081.1">
    <property type="nucleotide sequence ID" value="NZ_VLLI01000007.1"/>
</dbReference>
<reference evidence="20 21" key="1">
    <citation type="submission" date="2019-07" db="EMBL/GenBank/DDBJ databases">
        <title>Genomic Encyclopedia of Archaeal and Bacterial Type Strains, Phase II (KMG-II): from individual species to whole genera.</title>
        <authorList>
            <person name="Goeker M."/>
        </authorList>
    </citation>
    <scope>NUCLEOTIDE SEQUENCE [LARGE SCALE GENOMIC DNA]</scope>
    <source>
        <strain evidence="20 21">ATCC BAA-1854</strain>
    </source>
</reference>
<evidence type="ECO:0000256" key="14">
    <source>
        <dbReference type="ARBA" id="ARBA00023137"/>
    </source>
</evidence>
<dbReference type="GO" id="GO:0005886">
    <property type="term" value="C:plasma membrane"/>
    <property type="evidence" value="ECO:0007669"/>
    <property type="project" value="UniProtKB-SubCell"/>
</dbReference>
<dbReference type="SUPFAM" id="SSF52540">
    <property type="entry name" value="P-loop containing nucleoside triphosphate hydrolases"/>
    <property type="match status" value="1"/>
</dbReference>
<comment type="subcellular location">
    <subcellularLocation>
        <location evidence="1">Cell inner membrane</location>
        <topology evidence="1">Multi-pass membrane protein</topology>
    </subcellularLocation>
</comment>
<evidence type="ECO:0000256" key="1">
    <source>
        <dbReference type="ARBA" id="ARBA00004429"/>
    </source>
</evidence>
<evidence type="ECO:0000256" key="16">
    <source>
        <dbReference type="SAM" id="Phobius"/>
    </source>
</evidence>
<evidence type="ECO:0000259" key="19">
    <source>
        <dbReference type="Pfam" id="PF13807"/>
    </source>
</evidence>
<dbReference type="Pfam" id="PF13614">
    <property type="entry name" value="AAA_31"/>
    <property type="match status" value="1"/>
</dbReference>
<sequence>MEETEKIKHKLPSQEIDYFKIAQILLSRWYWIAGSLLACMIMSNLYLWYTPKVYATSATMKFEEKKSEIPDLVGITTSTERASASKIQSETIVLQSTPLLLSAIKQLDYRISFFVVGRVLNRTSELYPAKPINVELVKFDSLNFFRDLVTFNPVNNKSFDISYKSAGKTINQICHYNVPFTIGPTSFSISYPGELPKTSSFLFKLNAPEDFIWRVRGGFHTNEAAKNSNIISLQETDLNPQFAADILNAIMKEYLNYDRNQRTQSATQMIQFIDNQLDFLSKEVRGSENSITQYKQNKKILDVSSASELATGKEKDLGTQISLLKIELIALDEVKQEIIKGKDNLNLNFNLNGLSDQELATSITALNNLISEKNSLLKTYNSNSQPILDINQQILQIKNNALNSINSTNKSIEGKIKYLNDQLAPVNQQILLLPTAERDLVGLKRDYEINDKVYSFLSEKKLDAQISSAGIMPGATIIDVAQPNFNPVSPDVSGIHRTAIIFGLIIGLGSIILIRVLNPFIYDKETIESLTSIPIIGVIRKFPEEIDEYSTQILAISKPKSIFAESVRSVRTNLSFIASDKKVKVICITSEVAGEGKSFVAVNLSSTLSLIDKKVILIAADLRRSKLHKTFHVPNDIGLSNYLANQCDVNDIINHSSQKNLDFIISGPVPPNPSELLHSDRMGKLISELKQMYDIIMVDTAPIGLVSDAIPLIRVSDINLFVIRSGKSKFYAATVPQRIAQEYHLDNTVIVLNAFAQDLLHSRYYTTKFTGDSYGAKYYYYSDYTGYESSGYYVDTEKKKWWNIKRWFTK</sequence>
<dbReference type="InterPro" id="IPR025669">
    <property type="entry name" value="AAA_dom"/>
</dbReference>
<gene>
    <name evidence="20" type="ORF">JN11_02587</name>
</gene>
<keyword evidence="13 16" id="KW-0472">Membrane</keyword>
<evidence type="ECO:0000259" key="17">
    <source>
        <dbReference type="Pfam" id="PF02706"/>
    </source>
</evidence>
<dbReference type="GO" id="GO:0005524">
    <property type="term" value="F:ATP binding"/>
    <property type="evidence" value="ECO:0007669"/>
    <property type="project" value="UniProtKB-KW"/>
</dbReference>
<dbReference type="Gene3D" id="3.40.50.300">
    <property type="entry name" value="P-loop containing nucleotide triphosphate hydrolases"/>
    <property type="match status" value="1"/>
</dbReference>
<feature type="domain" description="AAA" evidence="18">
    <location>
        <begin position="584"/>
        <end position="703"/>
    </location>
</feature>
<evidence type="ECO:0000256" key="5">
    <source>
        <dbReference type="ARBA" id="ARBA00022475"/>
    </source>
</evidence>
<evidence type="ECO:0000256" key="9">
    <source>
        <dbReference type="ARBA" id="ARBA00022741"/>
    </source>
</evidence>
<feature type="domain" description="Tyrosine-protein kinase G-rich" evidence="19">
    <location>
        <begin position="437"/>
        <end position="513"/>
    </location>
</feature>
<dbReference type="OrthoDB" id="9794577at2"/>